<accession>A0A314YD12</accession>
<organism evidence="2 3">
    <name type="scientific">Prunus yedoensis var. nudiflora</name>
    <dbReference type="NCBI Taxonomy" id="2094558"/>
    <lineage>
        <taxon>Eukaryota</taxon>
        <taxon>Viridiplantae</taxon>
        <taxon>Streptophyta</taxon>
        <taxon>Embryophyta</taxon>
        <taxon>Tracheophyta</taxon>
        <taxon>Spermatophyta</taxon>
        <taxon>Magnoliopsida</taxon>
        <taxon>eudicotyledons</taxon>
        <taxon>Gunneridae</taxon>
        <taxon>Pentapetalae</taxon>
        <taxon>rosids</taxon>
        <taxon>fabids</taxon>
        <taxon>Rosales</taxon>
        <taxon>Rosaceae</taxon>
        <taxon>Amygdaloideae</taxon>
        <taxon>Amygdaleae</taxon>
        <taxon>Prunus</taxon>
    </lineage>
</organism>
<evidence type="ECO:0000313" key="2">
    <source>
        <dbReference type="EMBL" id="PQQ06335.1"/>
    </source>
</evidence>
<protein>
    <recommendedName>
        <fullName evidence="1">RNase H type-1 domain-containing protein</fullName>
    </recommendedName>
</protein>
<sequence length="62" mass="6571">MQAEGQGHLRYGSALVAEVDAIRDVLSACQQGGFARVMMESDSLMAIQMVNGERLVDAGSTV</sequence>
<feature type="domain" description="RNase H type-1" evidence="1">
    <location>
        <begin position="12"/>
        <end position="54"/>
    </location>
</feature>
<evidence type="ECO:0000259" key="1">
    <source>
        <dbReference type="Pfam" id="PF13456"/>
    </source>
</evidence>
<dbReference type="GO" id="GO:0004523">
    <property type="term" value="F:RNA-DNA hybrid ribonuclease activity"/>
    <property type="evidence" value="ECO:0007669"/>
    <property type="project" value="InterPro"/>
</dbReference>
<evidence type="ECO:0000313" key="3">
    <source>
        <dbReference type="Proteomes" id="UP000250321"/>
    </source>
</evidence>
<dbReference type="Proteomes" id="UP000250321">
    <property type="component" value="Unassembled WGS sequence"/>
</dbReference>
<dbReference type="AlphaFoldDB" id="A0A314YD12"/>
<dbReference type="GO" id="GO:0003676">
    <property type="term" value="F:nucleic acid binding"/>
    <property type="evidence" value="ECO:0007669"/>
    <property type="project" value="InterPro"/>
</dbReference>
<comment type="caution">
    <text evidence="2">The sequence shown here is derived from an EMBL/GenBank/DDBJ whole genome shotgun (WGS) entry which is preliminary data.</text>
</comment>
<keyword evidence="3" id="KW-1185">Reference proteome</keyword>
<proteinExistence type="predicted"/>
<reference evidence="2 3" key="1">
    <citation type="submission" date="2018-02" db="EMBL/GenBank/DDBJ databases">
        <title>Draft genome of wild Prunus yedoensis var. nudiflora.</title>
        <authorList>
            <person name="Baek S."/>
            <person name="Kim J.-H."/>
            <person name="Choi K."/>
            <person name="Kim G.-B."/>
            <person name="Cho A."/>
            <person name="Jang H."/>
            <person name="Shin C.-H."/>
            <person name="Yu H.-J."/>
            <person name="Mun J.-H."/>
        </authorList>
    </citation>
    <scope>NUCLEOTIDE SEQUENCE [LARGE SCALE GENOMIC DNA]</scope>
    <source>
        <strain evidence="3">cv. Jeju island</strain>
        <tissue evidence="2">Leaf</tissue>
    </source>
</reference>
<gene>
    <name evidence="2" type="ORF">Pyn_29808</name>
</gene>
<dbReference type="EMBL" id="PJQY01000977">
    <property type="protein sequence ID" value="PQQ06335.1"/>
    <property type="molecule type" value="Genomic_DNA"/>
</dbReference>
<name>A0A314YD12_PRUYE</name>
<dbReference type="Pfam" id="PF13456">
    <property type="entry name" value="RVT_3"/>
    <property type="match status" value="1"/>
</dbReference>
<dbReference type="InterPro" id="IPR002156">
    <property type="entry name" value="RNaseH_domain"/>
</dbReference>